<accession>A0A841FV12</accession>
<keyword evidence="1" id="KW-0472">Membrane</keyword>
<protein>
    <recommendedName>
        <fullName evidence="4">DUF4878 domain-containing protein</fullName>
    </recommendedName>
</protein>
<reference evidence="2 3" key="1">
    <citation type="submission" date="2020-08" db="EMBL/GenBank/DDBJ databases">
        <title>Genomic Encyclopedia of Type Strains, Phase IV (KMG-IV): sequencing the most valuable type-strain genomes for metagenomic binning, comparative biology and taxonomic classification.</title>
        <authorList>
            <person name="Goeker M."/>
        </authorList>
    </citation>
    <scope>NUCLEOTIDE SEQUENCE [LARGE SCALE GENOMIC DNA]</scope>
    <source>
        <strain evidence="2 3">YIM 65646</strain>
    </source>
</reference>
<name>A0A841FV12_9ACTN</name>
<keyword evidence="1" id="KW-0812">Transmembrane</keyword>
<evidence type="ECO:0000313" key="3">
    <source>
        <dbReference type="Proteomes" id="UP000548476"/>
    </source>
</evidence>
<feature type="transmembrane region" description="Helical" evidence="1">
    <location>
        <begin position="26"/>
        <end position="48"/>
    </location>
</feature>
<comment type="caution">
    <text evidence="2">The sequence shown here is derived from an EMBL/GenBank/DDBJ whole genome shotgun (WGS) entry which is preliminary data.</text>
</comment>
<sequence length="361" mass="38789">MEPTEPVRPGLYRRVRSWEGWSRPGVHLVAFLALVAVIAGGVLVPAAAREAKLKSSEEVVRAFFDAVMAGDAAAARAMVPADVESGYATDFLVPEAIRHDWRVTAMRTTESRTTAIAVVTVTGPSGAVNATVTLTRGGESDSWELTSPYGAVSFAMSSLSYGEVNGVFKELDDQSTRFLVFPGFYRFYTDRPGVLDVAGRPATVAVMPEQAEPTWAAPDGTITFGPQTLATADIATRAAIDACTADTSGIDPASCYFAASELGLKDPRDITWTVEAYPEVEINILWPPVEFGDDWAIQTTKPGRISLRGTHSGDDGPERFSLDCELTGQLYFVQVGLSGVRDMITAERSWDGVEPIHCANA</sequence>
<dbReference type="Proteomes" id="UP000548476">
    <property type="component" value="Unassembled WGS sequence"/>
</dbReference>
<evidence type="ECO:0000256" key="1">
    <source>
        <dbReference type="SAM" id="Phobius"/>
    </source>
</evidence>
<organism evidence="2 3">
    <name type="scientific">Phytomonospora endophytica</name>
    <dbReference type="NCBI Taxonomy" id="714109"/>
    <lineage>
        <taxon>Bacteria</taxon>
        <taxon>Bacillati</taxon>
        <taxon>Actinomycetota</taxon>
        <taxon>Actinomycetes</taxon>
        <taxon>Micromonosporales</taxon>
        <taxon>Micromonosporaceae</taxon>
        <taxon>Phytomonospora</taxon>
    </lineage>
</organism>
<gene>
    <name evidence="2" type="ORF">HNR73_006489</name>
</gene>
<dbReference type="AlphaFoldDB" id="A0A841FV12"/>
<dbReference type="EMBL" id="JACHGT010000017">
    <property type="protein sequence ID" value="MBB6038603.1"/>
    <property type="molecule type" value="Genomic_DNA"/>
</dbReference>
<dbReference type="RefSeq" id="WP_184791388.1">
    <property type="nucleotide sequence ID" value="NZ_BONT01000069.1"/>
</dbReference>
<keyword evidence="3" id="KW-1185">Reference proteome</keyword>
<proteinExistence type="predicted"/>
<keyword evidence="1" id="KW-1133">Transmembrane helix</keyword>
<evidence type="ECO:0008006" key="4">
    <source>
        <dbReference type="Google" id="ProtNLM"/>
    </source>
</evidence>
<evidence type="ECO:0000313" key="2">
    <source>
        <dbReference type="EMBL" id="MBB6038603.1"/>
    </source>
</evidence>